<evidence type="ECO:0000259" key="1">
    <source>
        <dbReference type="Pfam" id="PF02272"/>
    </source>
</evidence>
<dbReference type="EMBL" id="JAOBYN010000008">
    <property type="protein sequence ID" value="MDH1055275.1"/>
    <property type="molecule type" value="Genomic_DNA"/>
</dbReference>
<accession>A0AA42SQT3</accession>
<dbReference type="PANTHER" id="PTHR46922:SF4">
    <property type="entry name" value="DHHA1 DOMAIN PROTEIN"/>
    <property type="match status" value="1"/>
</dbReference>
<gene>
    <name evidence="2" type="ORF">N5C05_10945</name>
</gene>
<feature type="domain" description="DHHA1" evidence="1">
    <location>
        <begin position="229"/>
        <end position="277"/>
    </location>
</feature>
<proteinExistence type="predicted"/>
<dbReference type="GO" id="GO:0003676">
    <property type="term" value="F:nucleic acid binding"/>
    <property type="evidence" value="ECO:0007669"/>
    <property type="project" value="InterPro"/>
</dbReference>
<dbReference type="AlphaFoldDB" id="A0AA42SQT3"/>
<dbReference type="Proteomes" id="UP001158730">
    <property type="component" value="Unassembled WGS sequence"/>
</dbReference>
<dbReference type="InterPro" id="IPR003156">
    <property type="entry name" value="DHHA1_dom"/>
</dbReference>
<protein>
    <submittedName>
        <fullName evidence="2">DHHA1 domain-containing protein</fullName>
    </submittedName>
</protein>
<organism evidence="2 3">
    <name type="scientific">Aquipseudomonas alcaligenes</name>
    <name type="common">Pseudomonas alcaligenes</name>
    <dbReference type="NCBI Taxonomy" id="43263"/>
    <lineage>
        <taxon>Bacteria</taxon>
        <taxon>Pseudomonadati</taxon>
        <taxon>Pseudomonadota</taxon>
        <taxon>Gammaproteobacteria</taxon>
        <taxon>Pseudomonadales</taxon>
        <taxon>Pseudomonadaceae</taxon>
        <taxon>Aquipseudomonas</taxon>
    </lineage>
</organism>
<comment type="caution">
    <text evidence="2">The sequence shown here is derived from an EMBL/GenBank/DDBJ whole genome shotgun (WGS) entry which is preliminary data.</text>
</comment>
<dbReference type="InterPro" id="IPR038763">
    <property type="entry name" value="DHH_sf"/>
</dbReference>
<dbReference type="SUPFAM" id="SSF64182">
    <property type="entry name" value="DHH phosphoesterases"/>
    <property type="match status" value="1"/>
</dbReference>
<dbReference type="RefSeq" id="WP_280053933.1">
    <property type="nucleotide sequence ID" value="NZ_JAOBYN010000008.1"/>
</dbReference>
<sequence length="389" mass="42654">MKTLCIYHANCADGFGAAWVVRQALGAKNVEFHSGHYGTPAPDVEGRDVIIVDFSYPYELLVLLGHQARSILIIDHHKTAAEALAQLPQAPASFAEWAPSTQRVGTVFDMSRSGAGLTWDYFNPGEPRPALINHIEDRDLWRFKLEGTREIQANLFSYPYDFDVWDLLMKQPIAAAITAGVAIERKHHKDVAELLRGSKRRMIIAGHDVPVANLPYIHSSDAGHLMAQGEPFAACYQDTTEHRYFSLRSSDEGLDVGEIAKQYGGGGHRNAAGFKVPFDHELCIPARILTCVYCGHEYPQDTPAAGHQVLTDHIRVCAEHPLRQAEQTILQLRNALAGLVGESTPQGLAQLEAGLRLVPMPATEKARMVEAIRALRDTSGLTASAVALA</sequence>
<name>A0AA42SQT3_AQUAC</name>
<evidence type="ECO:0000313" key="3">
    <source>
        <dbReference type="Proteomes" id="UP001158730"/>
    </source>
</evidence>
<evidence type="ECO:0000313" key="2">
    <source>
        <dbReference type="EMBL" id="MDH1055275.1"/>
    </source>
</evidence>
<dbReference type="PANTHER" id="PTHR46922">
    <property type="entry name" value="DHHA1 DOMAIN PROTEIN"/>
    <property type="match status" value="1"/>
</dbReference>
<dbReference type="Pfam" id="PF02272">
    <property type="entry name" value="DHHA1"/>
    <property type="match status" value="1"/>
</dbReference>
<dbReference type="Gene3D" id="3.10.310.30">
    <property type="match status" value="1"/>
</dbReference>
<reference evidence="2" key="1">
    <citation type="submission" date="2022-09" db="EMBL/GenBank/DDBJ databases">
        <title>Intensive care unit water sources are persistently colonized with multi-drug resistant bacteria and are the site of extensive horizontal gene transfer of antibiotic resistance genes.</title>
        <authorList>
            <person name="Diorio-Toth L."/>
        </authorList>
    </citation>
    <scope>NUCLEOTIDE SEQUENCE</scope>
    <source>
        <strain evidence="2">GD03990</strain>
    </source>
</reference>